<reference evidence="1 2" key="1">
    <citation type="submission" date="2023-12" db="EMBL/GenBank/DDBJ databases">
        <title>Description of Novel Strain Fulvimarina sp. 2208YS6-2-32 isolated from Uroteuthis (Photololigo) edulis.</title>
        <authorList>
            <person name="Park J.-S."/>
        </authorList>
    </citation>
    <scope>NUCLEOTIDE SEQUENCE [LARGE SCALE GENOMIC DNA]</scope>
    <source>
        <strain evidence="1 2">2208YS6-2-32</strain>
    </source>
</reference>
<gene>
    <name evidence="1" type="ORF">U0C82_01255</name>
</gene>
<sequence length="109" mass="12018">MIERLCEFSNLAEATAAECLGEQGILPALAEPFVDGSFRDLSGVNFIGEGTRGEIRFLEPFEEILPAIADVLADRVENLCRVDGRHEAARRAFMVEVDKINRHGLSKDA</sequence>
<protein>
    <submittedName>
        <fullName evidence="1">Uncharacterized protein</fullName>
    </submittedName>
</protein>
<proteinExistence type="predicted"/>
<evidence type="ECO:0000313" key="2">
    <source>
        <dbReference type="Proteomes" id="UP001294412"/>
    </source>
</evidence>
<dbReference type="Proteomes" id="UP001294412">
    <property type="component" value="Unassembled WGS sequence"/>
</dbReference>
<organism evidence="1 2">
    <name type="scientific">Fulvimarina uroteuthidis</name>
    <dbReference type="NCBI Taxonomy" id="3098149"/>
    <lineage>
        <taxon>Bacteria</taxon>
        <taxon>Pseudomonadati</taxon>
        <taxon>Pseudomonadota</taxon>
        <taxon>Alphaproteobacteria</taxon>
        <taxon>Hyphomicrobiales</taxon>
        <taxon>Aurantimonadaceae</taxon>
        <taxon>Fulvimarina</taxon>
    </lineage>
</organism>
<dbReference type="EMBL" id="JAXLPB010000001">
    <property type="protein sequence ID" value="MDY8107773.1"/>
    <property type="molecule type" value="Genomic_DNA"/>
</dbReference>
<comment type="caution">
    <text evidence="1">The sequence shown here is derived from an EMBL/GenBank/DDBJ whole genome shotgun (WGS) entry which is preliminary data.</text>
</comment>
<name>A0ABU5HXB2_9HYPH</name>
<evidence type="ECO:0000313" key="1">
    <source>
        <dbReference type="EMBL" id="MDY8107773.1"/>
    </source>
</evidence>
<accession>A0ABU5HXB2</accession>
<keyword evidence="2" id="KW-1185">Reference proteome</keyword>